<feature type="transmembrane region" description="Helical" evidence="10">
    <location>
        <begin position="64"/>
        <end position="86"/>
    </location>
</feature>
<dbReference type="AlphaFoldDB" id="A0A0D7K7Q3"/>
<feature type="transmembrane region" description="Helical" evidence="10">
    <location>
        <begin position="189"/>
        <end position="214"/>
    </location>
</feature>
<accession>A0A0D7K7Q3</accession>
<dbReference type="PANTHER" id="PTHR11795">
    <property type="entry name" value="BRANCHED-CHAIN AMINO ACID TRANSPORT SYSTEM PERMEASE PROTEIN LIVH"/>
    <property type="match status" value="1"/>
</dbReference>
<keyword evidence="3" id="KW-1003">Cell membrane</keyword>
<dbReference type="EMBL" id="JXYQ01000036">
    <property type="protein sequence ID" value="KJA10345.1"/>
    <property type="molecule type" value="Genomic_DNA"/>
</dbReference>
<dbReference type="GO" id="GO:0015808">
    <property type="term" value="P:L-alanine transport"/>
    <property type="evidence" value="ECO:0007669"/>
    <property type="project" value="TreeGrafter"/>
</dbReference>
<sequence>MTWIDFLNLLINGLIEGLVVALPALAMTLVMGVNRFPNAATGDMMTTGAYAAVAVQLLGGLPLWAAALGSMVVTAVVSAGSYQLIFRKLAGRPMVASMLAAIGLGFLLRSLISFFAGHDQRTFDLPLVRAWNFGGIRILPTDLAIAAVAAVSLMVVFVLIYRTSFGRQLRAVSDSADLARASGIRAGGLMLSLWLLVGALSSLGGVLLGMKAVVSPEMGWESLIPAFAAMVLGGIGSPVGAVLGALLLCVAQELAVPLMGPSYKLVLSFVVLALVLLVRPAGIMGRVQLVR</sequence>
<comment type="similarity">
    <text evidence="9">Belongs to the binding-protein-dependent transport system permease family. LivHM subfamily.</text>
</comment>
<dbReference type="GO" id="GO:0042941">
    <property type="term" value="P:D-alanine transmembrane transport"/>
    <property type="evidence" value="ECO:0007669"/>
    <property type="project" value="TreeGrafter"/>
</dbReference>
<keyword evidence="2" id="KW-0813">Transport</keyword>
<proteinExistence type="inferred from homology"/>
<dbReference type="Pfam" id="PF02653">
    <property type="entry name" value="BPD_transp_2"/>
    <property type="match status" value="1"/>
</dbReference>
<organism evidence="11 12">
    <name type="scientific">Acidovorax temperans</name>
    <dbReference type="NCBI Taxonomy" id="80878"/>
    <lineage>
        <taxon>Bacteria</taxon>
        <taxon>Pseudomonadati</taxon>
        <taxon>Pseudomonadota</taxon>
        <taxon>Betaproteobacteria</taxon>
        <taxon>Burkholderiales</taxon>
        <taxon>Comamonadaceae</taxon>
        <taxon>Acidovorax</taxon>
    </lineage>
</organism>
<evidence type="ECO:0000256" key="4">
    <source>
        <dbReference type="ARBA" id="ARBA00022519"/>
    </source>
</evidence>
<dbReference type="GO" id="GO:0005304">
    <property type="term" value="F:L-valine transmembrane transporter activity"/>
    <property type="evidence" value="ECO:0007669"/>
    <property type="project" value="TreeGrafter"/>
</dbReference>
<dbReference type="GO" id="GO:0005886">
    <property type="term" value="C:plasma membrane"/>
    <property type="evidence" value="ECO:0007669"/>
    <property type="project" value="UniProtKB-SubCell"/>
</dbReference>
<reference evidence="11 12" key="1">
    <citation type="submission" date="2014-12" db="EMBL/GenBank/DDBJ databases">
        <title>Isolation of bacteria from lake water.</title>
        <authorList>
            <person name="Sheng K.-Y."/>
            <person name="Chin P.-S."/>
            <person name="Chan K.-G."/>
            <person name="Tan G.S."/>
        </authorList>
    </citation>
    <scope>NUCLEOTIDE SEQUENCE [LARGE SCALE GENOMIC DNA]</scope>
    <source>
        <strain evidence="11 12">KY4</strain>
    </source>
</reference>
<dbReference type="Proteomes" id="UP000032566">
    <property type="component" value="Unassembled WGS sequence"/>
</dbReference>
<dbReference type="STRING" id="80878.RP29_11775"/>
<evidence type="ECO:0000256" key="10">
    <source>
        <dbReference type="SAM" id="Phobius"/>
    </source>
</evidence>
<dbReference type="PANTHER" id="PTHR11795:SF371">
    <property type="entry name" value="HIGH-AFFINITY BRANCHED-CHAIN AMINO ACID TRANSPORT SYSTEM PERMEASE PROTEIN LIVH"/>
    <property type="match status" value="1"/>
</dbReference>
<evidence type="ECO:0000313" key="12">
    <source>
        <dbReference type="Proteomes" id="UP000032566"/>
    </source>
</evidence>
<feature type="transmembrane region" description="Helical" evidence="10">
    <location>
        <begin position="226"/>
        <end position="251"/>
    </location>
</feature>
<evidence type="ECO:0000256" key="1">
    <source>
        <dbReference type="ARBA" id="ARBA00004651"/>
    </source>
</evidence>
<feature type="transmembrane region" description="Helical" evidence="10">
    <location>
        <begin position="98"/>
        <end position="118"/>
    </location>
</feature>
<evidence type="ECO:0000256" key="2">
    <source>
        <dbReference type="ARBA" id="ARBA00022448"/>
    </source>
</evidence>
<evidence type="ECO:0000256" key="5">
    <source>
        <dbReference type="ARBA" id="ARBA00022692"/>
    </source>
</evidence>
<keyword evidence="12" id="KW-1185">Reference proteome</keyword>
<keyword evidence="7 10" id="KW-1133">Transmembrane helix</keyword>
<keyword evidence="4" id="KW-0997">Cell inner membrane</keyword>
<evidence type="ECO:0000256" key="8">
    <source>
        <dbReference type="ARBA" id="ARBA00023136"/>
    </source>
</evidence>
<evidence type="ECO:0000256" key="6">
    <source>
        <dbReference type="ARBA" id="ARBA00022970"/>
    </source>
</evidence>
<evidence type="ECO:0000256" key="7">
    <source>
        <dbReference type="ARBA" id="ARBA00022989"/>
    </source>
</evidence>
<dbReference type="GO" id="GO:0015192">
    <property type="term" value="F:L-phenylalanine transmembrane transporter activity"/>
    <property type="evidence" value="ECO:0007669"/>
    <property type="project" value="TreeGrafter"/>
</dbReference>
<keyword evidence="6" id="KW-0029">Amino-acid transport</keyword>
<evidence type="ECO:0000256" key="3">
    <source>
        <dbReference type="ARBA" id="ARBA00022475"/>
    </source>
</evidence>
<feature type="transmembrane region" description="Helical" evidence="10">
    <location>
        <begin position="6"/>
        <end position="27"/>
    </location>
</feature>
<dbReference type="GO" id="GO:0015188">
    <property type="term" value="F:L-isoleucine transmembrane transporter activity"/>
    <property type="evidence" value="ECO:0007669"/>
    <property type="project" value="TreeGrafter"/>
</dbReference>
<evidence type="ECO:0000256" key="9">
    <source>
        <dbReference type="ARBA" id="ARBA00037998"/>
    </source>
</evidence>
<keyword evidence="8 10" id="KW-0472">Membrane</keyword>
<gene>
    <name evidence="11" type="ORF">RP29_11775</name>
</gene>
<protein>
    <submittedName>
        <fullName evidence="11">ABC transporter permease</fullName>
    </submittedName>
</protein>
<dbReference type="CDD" id="cd06582">
    <property type="entry name" value="TM_PBP1_LivH_like"/>
    <property type="match status" value="1"/>
</dbReference>
<dbReference type="InterPro" id="IPR001851">
    <property type="entry name" value="ABC_transp_permease"/>
</dbReference>
<keyword evidence="5 10" id="KW-0812">Transmembrane</keyword>
<dbReference type="RefSeq" id="WP_044398655.1">
    <property type="nucleotide sequence ID" value="NZ_CP147774.1"/>
</dbReference>
<name>A0A0D7K7Q3_9BURK</name>
<dbReference type="GO" id="GO:0015190">
    <property type="term" value="F:L-leucine transmembrane transporter activity"/>
    <property type="evidence" value="ECO:0007669"/>
    <property type="project" value="TreeGrafter"/>
</dbReference>
<evidence type="ECO:0000313" key="11">
    <source>
        <dbReference type="EMBL" id="KJA10345.1"/>
    </source>
</evidence>
<comment type="caution">
    <text evidence="11">The sequence shown here is derived from an EMBL/GenBank/DDBJ whole genome shotgun (WGS) entry which is preliminary data.</text>
</comment>
<dbReference type="PATRIC" id="fig|80878.5.peg.2034"/>
<dbReference type="GO" id="GO:1903806">
    <property type="term" value="P:L-isoleucine import across plasma membrane"/>
    <property type="evidence" value="ECO:0007669"/>
    <property type="project" value="TreeGrafter"/>
</dbReference>
<dbReference type="InterPro" id="IPR052157">
    <property type="entry name" value="BCAA_transport_permease"/>
</dbReference>
<dbReference type="OrthoDB" id="8651131at2"/>
<comment type="subcellular location">
    <subcellularLocation>
        <location evidence="1">Cell membrane</location>
        <topology evidence="1">Multi-pass membrane protein</topology>
    </subcellularLocation>
</comment>
<feature type="transmembrane region" description="Helical" evidence="10">
    <location>
        <begin position="138"/>
        <end position="161"/>
    </location>
</feature>
<feature type="transmembrane region" description="Helical" evidence="10">
    <location>
        <begin position="263"/>
        <end position="282"/>
    </location>
</feature>